<feature type="region of interest" description="Disordered" evidence="10">
    <location>
        <begin position="473"/>
        <end position="511"/>
    </location>
</feature>
<dbReference type="CDD" id="cd02440">
    <property type="entry name" value="AdoMet_MTases"/>
    <property type="match status" value="1"/>
</dbReference>
<dbReference type="Pfam" id="PF00550">
    <property type="entry name" value="PP-binding"/>
    <property type="match status" value="1"/>
</dbReference>
<dbReference type="PANTHER" id="PTHR43775">
    <property type="entry name" value="FATTY ACID SYNTHASE"/>
    <property type="match status" value="1"/>
</dbReference>
<dbReference type="SUPFAM" id="SSF52151">
    <property type="entry name" value="FabD/lysophospholipase-like"/>
    <property type="match status" value="1"/>
</dbReference>
<dbReference type="Gene3D" id="3.40.47.10">
    <property type="match status" value="1"/>
</dbReference>
<dbReference type="SUPFAM" id="SSF51735">
    <property type="entry name" value="NAD(P)-binding Rossmann-fold domains"/>
    <property type="match status" value="2"/>
</dbReference>
<dbReference type="STRING" id="1196081.A0A364KTB9"/>
<dbReference type="Proteomes" id="UP000249363">
    <property type="component" value="Unassembled WGS sequence"/>
</dbReference>
<dbReference type="Gene3D" id="3.40.366.10">
    <property type="entry name" value="Malonyl-Coenzyme A Acyl Carrier Protein, domain 2"/>
    <property type="match status" value="1"/>
</dbReference>
<evidence type="ECO:0000256" key="9">
    <source>
        <dbReference type="PROSITE-ProRule" id="PRU01363"/>
    </source>
</evidence>
<sequence>MAPLAVTDPLASMPLEPVAIIGMGCRWPGDSETPSELWEFLEAKRNSYSKFPTDRINGEAFYHPDPNRPGSFKTEGGSFLKSDVRQFDANFFGIHPKEVLTLDPAQRKLLEVVYEAFESAGVPLHKLSGSNTGTFIGNFNYDHQLMQYRDAENALPYSVTGSGITILSNRINYIFNLKGPSMTLDTACSSSLYALHLACSAIQTGDCTAAVVGGSNLILTPECQIFSSVLGAVSPTSVCHTFDSRADGYARADGIGALFIKKLSQAVADGDPIRAIIRGTSFNANGRTGGITHPSPDGQEACIRRAYERAGGLDVSLTGYFECHGTGTPVGDPIEVSAIGRVFADAKLPSQPLLIGSIKSNMGHSEPSSGIAGVIKAVLAIEKGIIPPTIGIETLNPNIDLKDGRLKIVTESTLWPDLPVRRASINSFGYGGSNAHAIIESPESLLPGYRARQQASSDSFSIEAFASANGVSQLASPAENRQTNGHTNGHSHAQASADGSSSGNCVLKDNGNRSKLDKTRFLLPFSAHDEKTLRANYKSLVENIEKWNVEDIAFTLSARRSLLTYRSFVVTSSDNTRHDLPEENELTVAKRSSNAHPFLGFVFTGQGAQWPQMGLSLMKEFPSFLSTIRRLDGYLDDIGYRSWHIEEVLSQDPEQNPVYNAELSQPLVTALQIALVNLLSLWNIKPHAVVGHSSGEIAASYAAGMLTEREAMVAAYLRGVAVAQNNQNGLMMAVGCQLSYIQPLVDKFDGEIVVACHNSLESYTLSGDADAIVQLKKTLDEEKIFCRLLSTNNNAYHSHHMKAFGSQYESNLEVCSPKHVDSYKVKDAKTWSTEAVFFSSVFGHATPRSLLGPKYWRQNLESPVLFHQAVTDMVSRVPVDALVEIGPHSALRGPLRQMSKIMDSGSKFPEYFTALVRGDDNVKNILTLAGSLYNRGYEIDLTRANAIEDTGGDQCQFGKVITDLPRYQWQYSKDILLYENRYTREWRLRMHPRHDILGSRVPGGNRTEPTWRNLLSVKNVPWLNDHKLGTECVFPSTGYLCMVLEAAIQVVELDGRISTDVVYYDIQDVSLSKALIIPEDDHGIETLFSLRPASLNANSRHQWLFEFTLTSVSIEEGRDIFSEHCRGLVEVSFERHEFPESQMMKDIQDAATVRKTINAGQWYQTFARVGLFYGPTFQGLSSIFAVGEKTMVEARVDLEPAAKIMKGESRYLIHPATLDASMQLSILAAHKSDTTKFQRAFMPTAFDSIRVWPNMVGQGHGFATSYASAHLKGVRGLSSDIVLLNAHHQRMLEVNNVLLTASDQSAPKLIENSSPYTRIIWKPDFDHLSTTILEKIFKPVVLSDDAVIPSLNHLALHQLIHFKLTNQEIFEAGSEKWHLQRLLDWTTEKLDLAKLDPNSHAQKIMSYSNKFRAEEINRLSDILKPQSSEARLMCHLYDNLHEIYSGEKTGIGVALQNNLLQDYYETGQVYREGNRRLAAIVSLYAHHSPGLKILEVGAGTGSATNGLLPALKGDSVWRQYSEYRFTDTTTSFLAEAKDRFCQYGGMTFGSFDMEQSPDSQGYERDWDLIIASNVIHATSDIKKTLTNIRSILKPGGKLILLELTQSQLSATLVLGTFSDFWKADYDPTYPRYDGPFLSQSLWRTVLLDAGFSGLDFLLDDYAAENVSTTVLCATAIEPQSHVTLSTGISGHEGISFIYRNSTEPFMQSLASHISSSRGVPIECIPLRAIDSARYQRFVFLLETTDPFFVNVTTEEWTAFQLGLKRSASSLWITNGDLMTGKEPLHAMISGLVRGMKTEDSSLRLSILDLDKTPQASDTKLFDVIEELEARVANITAVDDDSEFRYKDGTLYISRLAPDEDLNEKYNEAAERSSGFEKIALRDLKTLPLQIAIEKPGILSTIYFKPDPAFSNLLAADEVEIEVKYAGLNTKDIAVLSGRHHSNSFSDECSGIITKCGRDVQNLKVGDQVYCQSFSKFGNYVREKAIFCQRLEQGDTLEGTSTLPIVFSTALYGLTDLGRLARGESVLIQSATGGVGLAACQVAHMIGAEIFATVGTEHKKKELLSLGYGIKEDHVLWSREKSSAKKLLEMTEGKGIDVILCSARGDFMHEYWKCIATCGRFVDIGRTEVLDNGRLSLDVFRRNATFTSFDLEVLSKTKPEVTASLMKRIQQLKSQGHIRPLPCQKFHISEVEQAMKTFARGSHIGKLLLQYDDQSDLGLNVRRDPFKAQFDPNAAYLLVGCLGGLGRSFSSWAVSRGARNLIYLSRSGAGNEIAKSFIDGLIAKDINISVIRGDVTSLQDVRTAVKSTKLPIKGVIQGALTLHDGLFESMNLEKFNRTVRPRVIGTLNLHEALKDCPLDFFELWSSWTVVFGTAAQSNYLASNAFLDAFARHRQAAGLPCTSLALSQVLGIGIVSYMPEYQQAMIRNGFYGNDEEDFLKYCEAGITTQNMKDHPTFRYDPQTTSHLLAGIEPAGLQNVGHQYPLSEMLWYRDPRFKNLTQATNLLSSDSKSKPLDQGQEGCALDRIRMKISRLLYVPLDEVDVGKPVNDYGIDSMIAAELRNWFFASFGKDISLLKLLGATMTIQKLAEEAEQEE</sequence>
<feature type="domain" description="PKS/mFAS DH" evidence="13">
    <location>
        <begin position="994"/>
        <end position="1308"/>
    </location>
</feature>
<dbReference type="InterPro" id="IPR036736">
    <property type="entry name" value="ACP-like_sf"/>
</dbReference>
<evidence type="ECO:0000256" key="1">
    <source>
        <dbReference type="ARBA" id="ARBA00005179"/>
    </source>
</evidence>
<dbReference type="Gene3D" id="1.10.1200.10">
    <property type="entry name" value="ACP-like"/>
    <property type="match status" value="1"/>
</dbReference>
<evidence type="ECO:0000256" key="2">
    <source>
        <dbReference type="ARBA" id="ARBA00022450"/>
    </source>
</evidence>
<dbReference type="InterPro" id="IPR020807">
    <property type="entry name" value="PKS_DH"/>
</dbReference>
<keyword evidence="5" id="KW-0521">NADP</keyword>
<dbReference type="SUPFAM" id="SSF47336">
    <property type="entry name" value="ACP-like"/>
    <property type="match status" value="1"/>
</dbReference>
<evidence type="ECO:0000256" key="10">
    <source>
        <dbReference type="SAM" id="MobiDB-lite"/>
    </source>
</evidence>
<comment type="pathway">
    <text evidence="1">Secondary metabolite biosynthesis.</text>
</comment>
<dbReference type="PROSITE" id="PS50075">
    <property type="entry name" value="CARRIER"/>
    <property type="match status" value="1"/>
</dbReference>
<proteinExistence type="predicted"/>
<dbReference type="OrthoDB" id="329835at2759"/>
<keyword evidence="3" id="KW-0597">Phosphoprotein</keyword>
<feature type="region of interest" description="C-terminal hotdog fold" evidence="9">
    <location>
        <begin position="1152"/>
        <end position="1308"/>
    </location>
</feature>
<comment type="caution">
    <text evidence="14">The sequence shown here is derived from an EMBL/GenBank/DDBJ whole genome shotgun (WGS) entry which is preliminary data.</text>
</comment>
<dbReference type="Gene3D" id="3.40.50.150">
    <property type="entry name" value="Vaccinia Virus protein VP39"/>
    <property type="match status" value="1"/>
</dbReference>
<feature type="region of interest" description="N-terminal hotdog fold" evidence="9">
    <location>
        <begin position="994"/>
        <end position="1136"/>
    </location>
</feature>
<dbReference type="SMART" id="SM00825">
    <property type="entry name" value="PKS_KS"/>
    <property type="match status" value="1"/>
</dbReference>
<dbReference type="InterPro" id="IPR020841">
    <property type="entry name" value="PKS_Beta-ketoAc_synthase_dom"/>
</dbReference>
<evidence type="ECO:0000259" key="13">
    <source>
        <dbReference type="PROSITE" id="PS52019"/>
    </source>
</evidence>
<dbReference type="SUPFAM" id="SSF53335">
    <property type="entry name" value="S-adenosyl-L-methionine-dependent methyltransferases"/>
    <property type="match status" value="1"/>
</dbReference>
<dbReference type="GO" id="GO:0006633">
    <property type="term" value="P:fatty acid biosynthetic process"/>
    <property type="evidence" value="ECO:0007669"/>
    <property type="project" value="InterPro"/>
</dbReference>
<dbReference type="SMART" id="SM00826">
    <property type="entry name" value="PKS_DH"/>
    <property type="match status" value="1"/>
</dbReference>
<keyword evidence="7" id="KW-0511">Multifunctional enzyme</keyword>
<dbReference type="SMART" id="SM00829">
    <property type="entry name" value="PKS_ER"/>
    <property type="match status" value="1"/>
</dbReference>
<evidence type="ECO:0000256" key="4">
    <source>
        <dbReference type="ARBA" id="ARBA00022679"/>
    </source>
</evidence>
<keyword evidence="2" id="KW-0596">Phosphopantetheine</keyword>
<feature type="domain" description="Ketosynthase family 3 (KS3)" evidence="12">
    <location>
        <begin position="15"/>
        <end position="441"/>
    </location>
</feature>
<dbReference type="SUPFAM" id="SSF53901">
    <property type="entry name" value="Thiolase-like"/>
    <property type="match status" value="1"/>
</dbReference>
<dbReference type="RefSeq" id="XP_040731316.1">
    <property type="nucleotide sequence ID" value="XM_040874999.1"/>
</dbReference>
<dbReference type="PROSITE" id="PS00012">
    <property type="entry name" value="PHOSPHOPANTETHEINE"/>
    <property type="match status" value="1"/>
</dbReference>
<dbReference type="InterPro" id="IPR042104">
    <property type="entry name" value="PKS_dehydratase_sf"/>
</dbReference>
<dbReference type="InterPro" id="IPR049551">
    <property type="entry name" value="PKS_DH_C"/>
</dbReference>
<dbReference type="Pfam" id="PF08242">
    <property type="entry name" value="Methyltransf_12"/>
    <property type="match status" value="1"/>
</dbReference>
<evidence type="ECO:0000256" key="5">
    <source>
        <dbReference type="ARBA" id="ARBA00022857"/>
    </source>
</evidence>
<evidence type="ECO:0000256" key="8">
    <source>
        <dbReference type="ARBA" id="ARBA00023315"/>
    </source>
</evidence>
<protein>
    <submittedName>
        <fullName evidence="14">Uncharacterized protein</fullName>
    </submittedName>
</protein>
<dbReference type="Pfam" id="PF16197">
    <property type="entry name" value="KAsynt_C_assoc"/>
    <property type="match status" value="1"/>
</dbReference>
<name>A0A364KTB9_TALAM</name>
<dbReference type="InterPro" id="IPR013154">
    <property type="entry name" value="ADH-like_N"/>
</dbReference>
<dbReference type="SUPFAM" id="SSF50129">
    <property type="entry name" value="GroES-like"/>
    <property type="match status" value="1"/>
</dbReference>
<dbReference type="Pfam" id="PF21089">
    <property type="entry name" value="PKS_DH_N"/>
    <property type="match status" value="1"/>
</dbReference>
<dbReference type="Gene3D" id="3.40.50.720">
    <property type="entry name" value="NAD(P)-binding Rossmann-like Domain"/>
    <property type="match status" value="3"/>
</dbReference>
<evidence type="ECO:0000256" key="6">
    <source>
        <dbReference type="ARBA" id="ARBA00023002"/>
    </source>
</evidence>
<feature type="active site" description="Proton acceptor; for dehydratase activity" evidence="9">
    <location>
        <position position="1026"/>
    </location>
</feature>
<dbReference type="InterPro" id="IPR056501">
    <property type="entry name" value="NAD-bd_HRPKS_sdrA"/>
</dbReference>
<dbReference type="PANTHER" id="PTHR43775:SF50">
    <property type="entry name" value="HIGHLY REDUCING POLYKETIDE SYNTHASE SRDA"/>
    <property type="match status" value="1"/>
</dbReference>
<dbReference type="PROSITE" id="PS52004">
    <property type="entry name" value="KS3_2"/>
    <property type="match status" value="1"/>
</dbReference>
<dbReference type="CDD" id="cd05195">
    <property type="entry name" value="enoyl_red"/>
    <property type="match status" value="1"/>
</dbReference>
<dbReference type="GO" id="GO:0030639">
    <property type="term" value="P:polyketide biosynthetic process"/>
    <property type="evidence" value="ECO:0007669"/>
    <property type="project" value="UniProtKB-ARBA"/>
</dbReference>
<dbReference type="GO" id="GO:0031177">
    <property type="term" value="F:phosphopantetheine binding"/>
    <property type="evidence" value="ECO:0007669"/>
    <property type="project" value="InterPro"/>
</dbReference>
<evidence type="ECO:0000259" key="12">
    <source>
        <dbReference type="PROSITE" id="PS52004"/>
    </source>
</evidence>
<dbReference type="InterPro" id="IPR016035">
    <property type="entry name" value="Acyl_Trfase/lysoPLipase"/>
</dbReference>
<dbReference type="InterPro" id="IPR050091">
    <property type="entry name" value="PKS_NRPS_Biosynth_Enz"/>
</dbReference>
<dbReference type="SUPFAM" id="SSF55048">
    <property type="entry name" value="Probable ACP-binding domain of malonyl-CoA ACP transacylase"/>
    <property type="match status" value="1"/>
</dbReference>
<dbReference type="Gene3D" id="3.30.70.3290">
    <property type="match status" value="1"/>
</dbReference>
<dbReference type="GO" id="GO:0004315">
    <property type="term" value="F:3-oxoacyl-[acyl-carrier-protein] synthase activity"/>
    <property type="evidence" value="ECO:0007669"/>
    <property type="project" value="InterPro"/>
</dbReference>
<dbReference type="InterPro" id="IPR016036">
    <property type="entry name" value="Malonyl_transacylase_ACP-bd"/>
</dbReference>
<keyword evidence="15" id="KW-1185">Reference proteome</keyword>
<evidence type="ECO:0000259" key="11">
    <source>
        <dbReference type="PROSITE" id="PS50075"/>
    </source>
</evidence>
<gene>
    <name evidence="14" type="ORF">BHQ10_002812</name>
</gene>
<dbReference type="PROSITE" id="PS52019">
    <property type="entry name" value="PKS_MFAS_DH"/>
    <property type="match status" value="1"/>
</dbReference>
<dbReference type="InterPro" id="IPR013968">
    <property type="entry name" value="PKS_KR"/>
</dbReference>
<evidence type="ECO:0000313" key="14">
    <source>
        <dbReference type="EMBL" id="RAO66800.1"/>
    </source>
</evidence>
<dbReference type="Pfam" id="PF02801">
    <property type="entry name" value="Ketoacyl-synt_C"/>
    <property type="match status" value="1"/>
</dbReference>
<evidence type="ECO:0000313" key="15">
    <source>
        <dbReference type="Proteomes" id="UP000249363"/>
    </source>
</evidence>
<dbReference type="InterPro" id="IPR049552">
    <property type="entry name" value="PKS_DH_N"/>
</dbReference>
<dbReference type="GO" id="GO:0016491">
    <property type="term" value="F:oxidoreductase activity"/>
    <property type="evidence" value="ECO:0007669"/>
    <property type="project" value="UniProtKB-KW"/>
</dbReference>
<dbReference type="GO" id="GO:0008168">
    <property type="term" value="F:methyltransferase activity"/>
    <property type="evidence" value="ECO:0007669"/>
    <property type="project" value="UniProtKB-KW"/>
</dbReference>
<feature type="compositionally biased region" description="Polar residues" evidence="10">
    <location>
        <begin position="473"/>
        <end position="504"/>
    </location>
</feature>
<dbReference type="CDD" id="cd00833">
    <property type="entry name" value="PKS"/>
    <property type="match status" value="1"/>
</dbReference>
<dbReference type="InterPro" id="IPR057326">
    <property type="entry name" value="KR_dom"/>
</dbReference>
<evidence type="ECO:0000256" key="3">
    <source>
        <dbReference type="ARBA" id="ARBA00022553"/>
    </source>
</evidence>
<dbReference type="GO" id="GO:0032259">
    <property type="term" value="P:methylation"/>
    <property type="evidence" value="ECO:0007669"/>
    <property type="project" value="UniProtKB-KW"/>
</dbReference>
<dbReference type="InterPro" id="IPR018201">
    <property type="entry name" value="Ketoacyl_synth_AS"/>
</dbReference>
<dbReference type="InterPro" id="IPR032821">
    <property type="entry name" value="PKS_assoc"/>
</dbReference>
<dbReference type="InterPro" id="IPR049900">
    <property type="entry name" value="PKS_mFAS_DH"/>
</dbReference>
<dbReference type="InterPro" id="IPR013217">
    <property type="entry name" value="Methyltransf_12"/>
</dbReference>
<dbReference type="InterPro" id="IPR011032">
    <property type="entry name" value="GroES-like_sf"/>
</dbReference>
<dbReference type="InterPro" id="IPR016039">
    <property type="entry name" value="Thiolase-like"/>
</dbReference>
<dbReference type="Gene3D" id="3.90.180.10">
    <property type="entry name" value="Medium-chain alcohol dehydrogenases, catalytic domain"/>
    <property type="match status" value="1"/>
</dbReference>
<dbReference type="Gene3D" id="3.10.129.110">
    <property type="entry name" value="Polyketide synthase dehydratase"/>
    <property type="match status" value="1"/>
</dbReference>
<feature type="domain" description="Carrier" evidence="11">
    <location>
        <begin position="2519"/>
        <end position="2594"/>
    </location>
</feature>
<dbReference type="Pfam" id="PF08240">
    <property type="entry name" value="ADH_N"/>
    <property type="match status" value="1"/>
</dbReference>
<dbReference type="GO" id="GO:0004312">
    <property type="term" value="F:fatty acid synthase activity"/>
    <property type="evidence" value="ECO:0007669"/>
    <property type="project" value="TreeGrafter"/>
</dbReference>
<dbReference type="Pfam" id="PF08659">
    <property type="entry name" value="KR"/>
    <property type="match status" value="1"/>
</dbReference>
<dbReference type="InterPro" id="IPR001227">
    <property type="entry name" value="Ac_transferase_dom_sf"/>
</dbReference>
<dbReference type="InterPro" id="IPR020806">
    <property type="entry name" value="PKS_PP-bd"/>
</dbReference>
<dbReference type="InterPro" id="IPR013149">
    <property type="entry name" value="ADH-like_C"/>
</dbReference>
<dbReference type="PROSITE" id="PS00606">
    <property type="entry name" value="KS3_1"/>
    <property type="match status" value="1"/>
</dbReference>
<dbReference type="InterPro" id="IPR006162">
    <property type="entry name" value="Ppantetheine_attach_site"/>
</dbReference>
<dbReference type="InterPro" id="IPR014031">
    <property type="entry name" value="Ketoacyl_synth_C"/>
</dbReference>
<dbReference type="InterPro" id="IPR029063">
    <property type="entry name" value="SAM-dependent_MTases_sf"/>
</dbReference>
<dbReference type="Pfam" id="PF00698">
    <property type="entry name" value="Acyl_transf_1"/>
    <property type="match status" value="1"/>
</dbReference>
<dbReference type="Pfam" id="PF23114">
    <property type="entry name" value="NAD-bd_HRPKS_sdrA"/>
    <property type="match status" value="1"/>
</dbReference>
<dbReference type="SMART" id="SM00822">
    <property type="entry name" value="PKS_KR"/>
    <property type="match status" value="1"/>
</dbReference>
<dbReference type="InterPro" id="IPR020843">
    <property type="entry name" value="ER"/>
</dbReference>
<dbReference type="SMART" id="SM00827">
    <property type="entry name" value="PKS_AT"/>
    <property type="match status" value="1"/>
</dbReference>
<dbReference type="GeneID" id="63792028"/>
<dbReference type="InterPro" id="IPR014030">
    <property type="entry name" value="Ketoacyl_synth_N"/>
</dbReference>
<dbReference type="InterPro" id="IPR036291">
    <property type="entry name" value="NAD(P)-bd_dom_sf"/>
</dbReference>
<keyword evidence="8" id="KW-0012">Acyltransferase</keyword>
<reference evidence="14 15" key="1">
    <citation type="journal article" date="2017" name="Biotechnol. Biofuels">
        <title>Differential beta-glucosidase expression as a function of carbon source availability in Talaromyces amestolkiae: a genomic and proteomic approach.</title>
        <authorList>
            <person name="de Eugenio L.I."/>
            <person name="Mendez-Liter J.A."/>
            <person name="Nieto-Dominguez M."/>
            <person name="Alonso L."/>
            <person name="Gil-Munoz J."/>
            <person name="Barriuso J."/>
            <person name="Prieto A."/>
            <person name="Martinez M.J."/>
        </authorList>
    </citation>
    <scope>NUCLEOTIDE SEQUENCE [LARGE SCALE GENOMIC DNA]</scope>
    <source>
        <strain evidence="14 15">CIB</strain>
    </source>
</reference>
<feature type="active site" description="Proton donor; for dehydratase activity" evidence="9">
    <location>
        <position position="1219"/>
    </location>
</feature>
<dbReference type="Pfam" id="PF14765">
    <property type="entry name" value="PS-DH"/>
    <property type="match status" value="1"/>
</dbReference>
<keyword evidence="4" id="KW-0808">Transferase</keyword>
<dbReference type="Pfam" id="PF00107">
    <property type="entry name" value="ADH_zinc_N"/>
    <property type="match status" value="1"/>
</dbReference>
<dbReference type="SMART" id="SM00823">
    <property type="entry name" value="PKS_PP"/>
    <property type="match status" value="1"/>
</dbReference>
<organism evidence="14 15">
    <name type="scientific">Talaromyces amestolkiae</name>
    <dbReference type="NCBI Taxonomy" id="1196081"/>
    <lineage>
        <taxon>Eukaryota</taxon>
        <taxon>Fungi</taxon>
        <taxon>Dikarya</taxon>
        <taxon>Ascomycota</taxon>
        <taxon>Pezizomycotina</taxon>
        <taxon>Eurotiomycetes</taxon>
        <taxon>Eurotiomycetidae</taxon>
        <taxon>Eurotiales</taxon>
        <taxon>Trichocomaceae</taxon>
        <taxon>Talaromyces</taxon>
        <taxon>Talaromyces sect. Talaromyces</taxon>
    </lineage>
</organism>
<evidence type="ECO:0000256" key="7">
    <source>
        <dbReference type="ARBA" id="ARBA00023268"/>
    </source>
</evidence>
<dbReference type="InterPro" id="IPR014043">
    <property type="entry name" value="Acyl_transferase_dom"/>
</dbReference>
<accession>A0A364KTB9</accession>
<keyword evidence="6" id="KW-0560">Oxidoreductase</keyword>
<dbReference type="EMBL" id="MIKG01000004">
    <property type="protein sequence ID" value="RAO66800.1"/>
    <property type="molecule type" value="Genomic_DNA"/>
</dbReference>
<dbReference type="Pfam" id="PF00109">
    <property type="entry name" value="ketoacyl-synt"/>
    <property type="match status" value="1"/>
</dbReference>
<dbReference type="InterPro" id="IPR009081">
    <property type="entry name" value="PP-bd_ACP"/>
</dbReference>